<dbReference type="InterPro" id="IPR051012">
    <property type="entry name" value="CellSynth/LPSAsmb/PSIAsmb"/>
</dbReference>
<comment type="caution">
    <text evidence="4">The sequence shown here is derived from an EMBL/GenBank/DDBJ whole genome shotgun (WGS) entry which is preliminary data.</text>
</comment>
<dbReference type="InterPro" id="IPR019734">
    <property type="entry name" value="TPR_rpt"/>
</dbReference>
<protein>
    <recommendedName>
        <fullName evidence="6">Tetratricopeptide repeat protein</fullName>
    </recommendedName>
</protein>
<evidence type="ECO:0000256" key="2">
    <source>
        <dbReference type="ARBA" id="ARBA00022803"/>
    </source>
</evidence>
<evidence type="ECO:0008006" key="6">
    <source>
        <dbReference type="Google" id="ProtNLM"/>
    </source>
</evidence>
<dbReference type="Gene3D" id="1.25.40.10">
    <property type="entry name" value="Tetratricopeptide repeat domain"/>
    <property type="match status" value="2"/>
</dbReference>
<evidence type="ECO:0000256" key="1">
    <source>
        <dbReference type="ARBA" id="ARBA00022737"/>
    </source>
</evidence>
<accession>A0A9X3B2S3</accession>
<dbReference type="Proteomes" id="UP001155604">
    <property type="component" value="Unassembled WGS sequence"/>
</dbReference>
<dbReference type="SMART" id="SM00028">
    <property type="entry name" value="TPR"/>
    <property type="match status" value="3"/>
</dbReference>
<dbReference type="SUPFAM" id="SSF48452">
    <property type="entry name" value="TPR-like"/>
    <property type="match status" value="1"/>
</dbReference>
<dbReference type="EMBL" id="JAMTCC010000035">
    <property type="protein sequence ID" value="MCT7947208.1"/>
    <property type="molecule type" value="Genomic_DNA"/>
</dbReference>
<dbReference type="PANTHER" id="PTHR45586:SF1">
    <property type="entry name" value="LIPOPOLYSACCHARIDE ASSEMBLY PROTEIN B"/>
    <property type="match status" value="1"/>
</dbReference>
<organism evidence="4 5">
    <name type="scientific">Shewanella septentrionalis</name>
    <dbReference type="NCBI Taxonomy" id="2952223"/>
    <lineage>
        <taxon>Bacteria</taxon>
        <taxon>Pseudomonadati</taxon>
        <taxon>Pseudomonadota</taxon>
        <taxon>Gammaproteobacteria</taxon>
        <taxon>Alteromonadales</taxon>
        <taxon>Shewanellaceae</taxon>
        <taxon>Shewanella</taxon>
    </lineage>
</organism>
<dbReference type="RefSeq" id="WP_261273517.1">
    <property type="nucleotide sequence ID" value="NZ_JAMTCC010000035.1"/>
</dbReference>
<evidence type="ECO:0000313" key="4">
    <source>
        <dbReference type="EMBL" id="MCT7947208.1"/>
    </source>
</evidence>
<evidence type="ECO:0000313" key="5">
    <source>
        <dbReference type="Proteomes" id="UP001155604"/>
    </source>
</evidence>
<reference evidence="4" key="1">
    <citation type="journal article" date="2023" name="Int. J. Syst. Evol. Microbiol.">
        <title>&lt;i&gt;Shewanella septentrionalis&lt;/i&gt; sp. nov. and &lt;i&gt;Shewanella holmiensis&lt;/i&gt; sp. nov., isolated from Baltic Sea water and sediments.</title>
        <authorList>
            <person name="Martin-Rodriguez A.J."/>
            <person name="Thorell K."/>
            <person name="Joffre E."/>
            <person name="Jensie-Markopoulos S."/>
            <person name="Moore E.R.B."/>
            <person name="Sjoling A."/>
        </authorList>
    </citation>
    <scope>NUCLEOTIDE SEQUENCE</scope>
    <source>
        <strain evidence="4">SP1W3</strain>
    </source>
</reference>
<sequence length="397" mass="45327">MSKLFRAVYLSAIMGTALSQLFACSSTTIEPDPSDLESLLADSLFSSVADIPSVADIFYLPPEVVTDVKRSYDKYTFSHNNAMLANEWLASYINASQTNSAKIDFRYQDNLTQIARETYAQRAGNCMSLVVMTSALADILNVGAEYQDIAIEPVWDKQGDFYLINGHVNLRLLPPENLHSVYVSSSAILVDFMPERALRGYGKTRVNKQTLISMFYNNMAAESLVNGDLDRAYALIKAGLNVGQFVPSLNTLAIIYRHKGDEKRAEQVYRYALKFEAKNLTTLYNLALILGDQGRLDEWAEINKVLELARIHNPYYYYDMAQQAFDEHQYDEALAWYQRALAKADYRHEFFFGLSKTYWALGDEKRAKLNMEKALALSRDDSERHRYQNKLQVMLHH</sequence>
<dbReference type="AlphaFoldDB" id="A0A9X3B2S3"/>
<keyword evidence="5" id="KW-1185">Reference proteome</keyword>
<dbReference type="InterPro" id="IPR011990">
    <property type="entry name" value="TPR-like_helical_dom_sf"/>
</dbReference>
<proteinExistence type="predicted"/>
<keyword evidence="1" id="KW-0677">Repeat</keyword>
<keyword evidence="2" id="KW-0802">TPR repeat</keyword>
<name>A0A9X3B2S3_9GAMM</name>
<dbReference type="PANTHER" id="PTHR45586">
    <property type="entry name" value="TPR REPEAT-CONTAINING PROTEIN PA4667"/>
    <property type="match status" value="1"/>
</dbReference>
<feature type="signal peptide" evidence="3">
    <location>
        <begin position="1"/>
        <end position="19"/>
    </location>
</feature>
<evidence type="ECO:0000256" key="3">
    <source>
        <dbReference type="SAM" id="SignalP"/>
    </source>
</evidence>
<dbReference type="Pfam" id="PF13181">
    <property type="entry name" value="TPR_8"/>
    <property type="match status" value="2"/>
</dbReference>
<gene>
    <name evidence="4" type="ORF">NE536_17765</name>
</gene>
<feature type="chain" id="PRO_5040799462" description="Tetratricopeptide repeat protein" evidence="3">
    <location>
        <begin position="20"/>
        <end position="397"/>
    </location>
</feature>
<keyword evidence="3" id="KW-0732">Signal</keyword>